<evidence type="ECO:0000313" key="4">
    <source>
        <dbReference type="Proteomes" id="UP000030153"/>
    </source>
</evidence>
<dbReference type="InterPro" id="IPR051532">
    <property type="entry name" value="Ester_Hydrolysis_Enzymes"/>
</dbReference>
<evidence type="ECO:0000313" key="3">
    <source>
        <dbReference type="EMBL" id="KGP92593.1"/>
    </source>
</evidence>
<dbReference type="PANTHER" id="PTHR30383">
    <property type="entry name" value="THIOESTERASE 1/PROTEASE 1/LYSOPHOSPHOLIPASE L1"/>
    <property type="match status" value="1"/>
</dbReference>
<comment type="caution">
    <text evidence="3">The sequence shown here is derived from an EMBL/GenBank/DDBJ whole genome shotgun (WGS) entry which is preliminary data.</text>
</comment>
<name>A0A0A2V0N3_9BACI</name>
<evidence type="ECO:0000259" key="2">
    <source>
        <dbReference type="Pfam" id="PF13472"/>
    </source>
</evidence>
<dbReference type="CDD" id="cd04506">
    <property type="entry name" value="SGNH_hydrolase_YpmR_like"/>
    <property type="match status" value="1"/>
</dbReference>
<dbReference type="Gene3D" id="3.40.50.1110">
    <property type="entry name" value="SGNH hydrolase"/>
    <property type="match status" value="1"/>
</dbReference>
<dbReference type="eggNOG" id="COG2755">
    <property type="taxonomic scope" value="Bacteria"/>
</dbReference>
<dbReference type="SUPFAM" id="SSF52266">
    <property type="entry name" value="SGNH hydrolase"/>
    <property type="match status" value="1"/>
</dbReference>
<proteinExistence type="predicted"/>
<evidence type="ECO:0000256" key="1">
    <source>
        <dbReference type="SAM" id="MobiDB-lite"/>
    </source>
</evidence>
<dbReference type="InterPro" id="IPR036514">
    <property type="entry name" value="SGNH_hydro_sf"/>
</dbReference>
<dbReference type="OrthoDB" id="252349at2"/>
<feature type="region of interest" description="Disordered" evidence="1">
    <location>
        <begin position="30"/>
        <end position="55"/>
    </location>
</feature>
<organism evidence="3 4">
    <name type="scientific">Pontibacillus chungwhensis BH030062</name>
    <dbReference type="NCBI Taxonomy" id="1385513"/>
    <lineage>
        <taxon>Bacteria</taxon>
        <taxon>Bacillati</taxon>
        <taxon>Bacillota</taxon>
        <taxon>Bacilli</taxon>
        <taxon>Bacillales</taxon>
        <taxon>Bacillaceae</taxon>
        <taxon>Pontibacillus</taxon>
    </lineage>
</organism>
<keyword evidence="4" id="KW-1185">Reference proteome</keyword>
<dbReference type="AlphaFoldDB" id="A0A0A2V0N3"/>
<dbReference type="Proteomes" id="UP000030153">
    <property type="component" value="Unassembled WGS sequence"/>
</dbReference>
<accession>A0A0A2V0N3</accession>
<dbReference type="Pfam" id="PF13472">
    <property type="entry name" value="Lipase_GDSL_2"/>
    <property type="match status" value="1"/>
</dbReference>
<dbReference type="GO" id="GO:0004622">
    <property type="term" value="F:phosphatidylcholine lysophospholipase activity"/>
    <property type="evidence" value="ECO:0007669"/>
    <property type="project" value="TreeGrafter"/>
</dbReference>
<reference evidence="3 4" key="1">
    <citation type="submission" date="2013-08" db="EMBL/GenBank/DDBJ databases">
        <title>Genome of Pontibacillus chungwhensis.</title>
        <authorList>
            <person name="Wang Q."/>
            <person name="Wang G."/>
        </authorList>
    </citation>
    <scope>NUCLEOTIDE SEQUENCE [LARGE SCALE GENOMIC DNA]</scope>
    <source>
        <strain evidence="3 4">BH030062</strain>
    </source>
</reference>
<feature type="domain" description="SGNH hydrolase-type esterase" evidence="2">
    <location>
        <begin position="85"/>
        <end position="275"/>
    </location>
</feature>
<dbReference type="RefSeq" id="WP_036780298.1">
    <property type="nucleotide sequence ID" value="NZ_AVBG01000002.1"/>
</dbReference>
<dbReference type="PANTHER" id="PTHR30383:SF27">
    <property type="entry name" value="SPORE GERMINATION LIPASE LIPC"/>
    <property type="match status" value="1"/>
</dbReference>
<dbReference type="STRING" id="1385513.N780_14505"/>
<dbReference type="EMBL" id="AVBG01000002">
    <property type="protein sequence ID" value="KGP92593.1"/>
    <property type="molecule type" value="Genomic_DNA"/>
</dbReference>
<sequence>MKRIALTVLFLFIFLIILFYWVGNESKVSDSSLNGEKPQEFLTQEAEGENSEEEKTITEELKEAVSTVLEGAKEIFVEDNINIVAIGDSLTQGVGDSSGNGGYVGIIEETLQENNQDFQIKNFGKRGNRTDQLLDRLKEEEISSSLQEADVIVITIGANDIMKVVKNNFTSLGYEDFESELPQYEDRLSSIFQTIRSQNKDAHIYLVGLFNPFEQYFSDIPELDQIVYDWNRISKDVVDRYANVNYIPIKDLFSGSTEDLYYEDNFHPNLRGYRLMAERILSHLKDEIVRQNGEEI</sequence>
<protein>
    <recommendedName>
        <fullName evidence="2">SGNH hydrolase-type esterase domain-containing protein</fullName>
    </recommendedName>
</protein>
<dbReference type="InterPro" id="IPR013830">
    <property type="entry name" value="SGNH_hydro"/>
</dbReference>
<gene>
    <name evidence="3" type="ORF">N780_14505</name>
</gene>